<evidence type="ECO:0000313" key="5">
    <source>
        <dbReference type="EMBL" id="MBF0637179.1"/>
    </source>
</evidence>
<evidence type="ECO:0000313" key="6">
    <source>
        <dbReference type="Proteomes" id="UP000619838"/>
    </source>
</evidence>
<sequence length="1231" mass="132180">MNSSRTSSSRWNFAIDRGGTFTDIVGIDPEGAIHTRKVLSICAAYPDAGIHGIMSILGNDPSEPLDARQVDTIRIGTTVATNALLEGKGAPLALCITAGFEDLMEIGNGTREELFSLAVTRHAPLYRAVRAIGEAVDAGGRVMAPMDEEHALRQLLSLRSEGYDHLAIVLKHAWINPEHERRLAVLAREKAGFTGVTLSHEVMPLCSMLKRGQTTLIEAYLAPVLYAYIESIRRLAGNVHLEFMQSSGGLVPAGAVQARDTILSGPAGGVNALAKLSDDMGMEQSIGFDMGGTSTDVSRYGGRLEHIFENTVSGVPFYTDMLDVETVAAGGGSILSFDGMRMLVGPQSAGSDPGPACYGLGGPLTVTDANLVLGRIVPETMPRTFGPGGNQPLDIETTRRQFDELACTINRETGSSYTLHELAAGYLRIANEIMCRALKKISVSRGYDIREHGLVCFGGAATQHACDIARILGIGTIVVHPLSSVLSAYGIALSDAVERTVRPILEPLSTQLLDSLQASARELAAPLYRALGCRADDQRIVMTAFLDLRPPGTDSWLSLECGRGTPNLVFDDDTVIRKRFLQTYNDRFGFAPPPGGIEAVNFRLEIRRSASIRIADLKASPTQRHRDSHRHTRVWTGEGFEDVPLLDPASLEPGTAFDGPAMVAGSQLTLFVRQGFRAAADNDGRIVLTDRRADTHGRTARKRNTAEHADPVLLEVFNNLFMNVAEQMGYRLANTAHSVNMKERHDFSCALFDSHGRLVAHAPHIPVHLGAMEATISHIIGQEGPSMRPGDMFVANNPHEGGSHLPDITVVAPVFCGGTSPAFYVANRGHHADIGGMTPGSMPPSSRSIDQEGVVISSFLLVRNNLFRERELVDLLSRGPWPARNLQERISDLRAQVASNRKGISELTAIIESQGYERVTAYMHHLQEHANHAMQNALRQLAGTSGKFHSSFTDVMDNGARISVTLHIEAPEGRPASLHVDFTGTSPQDPSNINAPEAVTRAAVLYSLRCLIDDPVPLNAGCLAPVTITIPRGSLLKPSPEAAVAVGNVETSQRVVDVLLGALGKAAASQGTMNNLLFGRADNSGAQYYETIPGGSGAVEGADGASGVQVHMTNTRITDPEILEHRFDGVRVTGFSLRRGSGGNGRWKGGDGVERRLEFSSPMLVSLLTERRKHAPFGLNGGGAGSPGTNLLLKPDGFAEELSHRAELMIREGETVVIRTPGGGGYGRADY</sequence>
<dbReference type="EMBL" id="JADGII010000013">
    <property type="protein sequence ID" value="MBF0637179.1"/>
    <property type="molecule type" value="Genomic_DNA"/>
</dbReference>
<dbReference type="InterPro" id="IPR003692">
    <property type="entry name" value="Hydantoinase_B"/>
</dbReference>
<evidence type="ECO:0000259" key="4">
    <source>
        <dbReference type="Pfam" id="PF05378"/>
    </source>
</evidence>
<protein>
    <submittedName>
        <fullName evidence="5">Hydantoinase B/oxoprolinase family protein</fullName>
    </submittedName>
</protein>
<dbReference type="Pfam" id="PF01968">
    <property type="entry name" value="Hydantoinase_A"/>
    <property type="match status" value="1"/>
</dbReference>
<organism evidence="5 6">
    <name type="scientific">Prosthecochloris ethylica</name>
    <dbReference type="NCBI Taxonomy" id="2743976"/>
    <lineage>
        <taxon>Bacteria</taxon>
        <taxon>Pseudomonadati</taxon>
        <taxon>Chlorobiota</taxon>
        <taxon>Chlorobiia</taxon>
        <taxon>Chlorobiales</taxon>
        <taxon>Chlorobiaceae</taxon>
        <taxon>Prosthecochloris</taxon>
    </lineage>
</organism>
<dbReference type="InterPro" id="IPR045079">
    <property type="entry name" value="Oxoprolinase-like"/>
</dbReference>
<evidence type="ECO:0000259" key="3">
    <source>
        <dbReference type="Pfam" id="PF02538"/>
    </source>
</evidence>
<dbReference type="Pfam" id="PF05378">
    <property type="entry name" value="Hydant_A_N"/>
    <property type="match status" value="1"/>
</dbReference>
<dbReference type="PANTHER" id="PTHR11365">
    <property type="entry name" value="5-OXOPROLINASE RELATED"/>
    <property type="match status" value="1"/>
</dbReference>
<feature type="domain" description="Hydantoinase/oxoprolinase N-terminal" evidence="4">
    <location>
        <begin position="13"/>
        <end position="189"/>
    </location>
</feature>
<dbReference type="RefSeq" id="WP_175187585.1">
    <property type="nucleotide sequence ID" value="NZ_JABVZQ010000012.1"/>
</dbReference>
<dbReference type="InterPro" id="IPR008040">
    <property type="entry name" value="Hydant_A_N"/>
</dbReference>
<feature type="domain" description="Hydantoinase B/oxoprolinase" evidence="3">
    <location>
        <begin position="710"/>
        <end position="1228"/>
    </location>
</feature>
<comment type="similarity">
    <text evidence="1">Belongs to the oxoprolinase family.</text>
</comment>
<gene>
    <name evidence="5" type="ORF">INT08_08350</name>
</gene>
<dbReference type="PANTHER" id="PTHR11365:SF23">
    <property type="entry name" value="HYPOTHETICAL 5-OXOPROLINASE (EUROFUNG)-RELATED"/>
    <property type="match status" value="1"/>
</dbReference>
<accession>A0ABR9XT80</accession>
<proteinExistence type="inferred from homology"/>
<feature type="domain" description="Hydantoinase A/oxoprolinase" evidence="2">
    <location>
        <begin position="211"/>
        <end position="499"/>
    </location>
</feature>
<evidence type="ECO:0000256" key="1">
    <source>
        <dbReference type="ARBA" id="ARBA00010403"/>
    </source>
</evidence>
<keyword evidence="6" id="KW-1185">Reference proteome</keyword>
<dbReference type="InterPro" id="IPR002821">
    <property type="entry name" value="Hydantoinase_A"/>
</dbReference>
<dbReference type="Pfam" id="PF02538">
    <property type="entry name" value="Hydantoinase_B"/>
    <property type="match status" value="1"/>
</dbReference>
<name>A0ABR9XT80_9CHLB</name>
<comment type="caution">
    <text evidence="5">The sequence shown here is derived from an EMBL/GenBank/DDBJ whole genome shotgun (WGS) entry which is preliminary data.</text>
</comment>
<reference evidence="5 6" key="1">
    <citation type="journal article" date="2020" name="Microorganisms">
        <title>Simultaneous Genome Sequencing of Prosthecochloris ethylica and Desulfuromonas acetoxidans within a Syntrophic Mixture Reveals Unique Pili and Protein Interactions.</title>
        <authorList>
            <person name="Kyndt J.A."/>
            <person name="Van Beeumen J.J."/>
            <person name="Meyer T.E."/>
        </authorList>
    </citation>
    <scope>NUCLEOTIDE SEQUENCE [LARGE SCALE GENOMIC DNA]</scope>
    <source>
        <strain evidence="5 6">N3</strain>
    </source>
</reference>
<evidence type="ECO:0000259" key="2">
    <source>
        <dbReference type="Pfam" id="PF01968"/>
    </source>
</evidence>
<dbReference type="Proteomes" id="UP000619838">
    <property type="component" value="Unassembled WGS sequence"/>
</dbReference>